<dbReference type="EMBL" id="JAPFFF010000043">
    <property type="protein sequence ID" value="KAK8841016.1"/>
    <property type="molecule type" value="Genomic_DNA"/>
</dbReference>
<organism evidence="4 5">
    <name type="scientific">Tritrichomonas musculus</name>
    <dbReference type="NCBI Taxonomy" id="1915356"/>
    <lineage>
        <taxon>Eukaryota</taxon>
        <taxon>Metamonada</taxon>
        <taxon>Parabasalia</taxon>
        <taxon>Tritrichomonadida</taxon>
        <taxon>Tritrichomonadidae</taxon>
        <taxon>Tritrichomonas</taxon>
    </lineage>
</organism>
<dbReference type="SUPFAM" id="SSF55729">
    <property type="entry name" value="Acyl-CoA N-acyltransferases (Nat)"/>
    <property type="match status" value="1"/>
</dbReference>
<keyword evidence="2" id="KW-0012">Acyltransferase</keyword>
<dbReference type="Gene3D" id="3.40.630.30">
    <property type="match status" value="1"/>
</dbReference>
<feature type="domain" description="N-acetyltransferase" evidence="3">
    <location>
        <begin position="10"/>
        <end position="174"/>
    </location>
</feature>
<dbReference type="InterPro" id="IPR000182">
    <property type="entry name" value="GNAT_dom"/>
</dbReference>
<dbReference type="InterPro" id="IPR051016">
    <property type="entry name" value="Diverse_Substrate_AcTransf"/>
</dbReference>
<evidence type="ECO:0000256" key="2">
    <source>
        <dbReference type="ARBA" id="ARBA00023315"/>
    </source>
</evidence>
<accession>A0ABR2H4C8</accession>
<evidence type="ECO:0000313" key="5">
    <source>
        <dbReference type="Proteomes" id="UP001470230"/>
    </source>
</evidence>
<comment type="caution">
    <text evidence="4">The sequence shown here is derived from an EMBL/GenBank/DDBJ whole genome shotgun (WGS) entry which is preliminary data.</text>
</comment>
<evidence type="ECO:0000256" key="1">
    <source>
        <dbReference type="ARBA" id="ARBA00022679"/>
    </source>
</evidence>
<dbReference type="Proteomes" id="UP001470230">
    <property type="component" value="Unassembled WGS sequence"/>
</dbReference>
<name>A0ABR2H4C8_9EUKA</name>
<dbReference type="CDD" id="cd04301">
    <property type="entry name" value="NAT_SF"/>
    <property type="match status" value="1"/>
</dbReference>
<dbReference type="InterPro" id="IPR016181">
    <property type="entry name" value="Acyl_CoA_acyltransferase"/>
</dbReference>
<dbReference type="Pfam" id="PF00583">
    <property type="entry name" value="Acetyltransf_1"/>
    <property type="match status" value="1"/>
</dbReference>
<proteinExistence type="predicted"/>
<dbReference type="PANTHER" id="PTHR10545:SF29">
    <property type="entry name" value="GH14572P-RELATED"/>
    <property type="match status" value="1"/>
</dbReference>
<reference evidence="4 5" key="1">
    <citation type="submission" date="2024-04" db="EMBL/GenBank/DDBJ databases">
        <title>Tritrichomonas musculus Genome.</title>
        <authorList>
            <person name="Alves-Ferreira E."/>
            <person name="Grigg M."/>
            <person name="Lorenzi H."/>
            <person name="Galac M."/>
        </authorList>
    </citation>
    <scope>NUCLEOTIDE SEQUENCE [LARGE SCALE GENOMIC DNA]</scope>
    <source>
        <strain evidence="4 5">EAF2021</strain>
    </source>
</reference>
<dbReference type="PROSITE" id="PS51186">
    <property type="entry name" value="GNAT"/>
    <property type="match status" value="1"/>
</dbReference>
<evidence type="ECO:0000259" key="3">
    <source>
        <dbReference type="PROSITE" id="PS51186"/>
    </source>
</evidence>
<keyword evidence="5" id="KW-1185">Reference proteome</keyword>
<evidence type="ECO:0000313" key="4">
    <source>
        <dbReference type="EMBL" id="KAK8841016.1"/>
    </source>
</evidence>
<sequence>MLSNFCKRYLSIRKASPDDCEFVVTLEQKLAQMVLKTKKMPIIEGIREQYHEMMKDPEHYFLFIAEEKDKTGKPVKLGVAITSSSIMLFNGGPCIDLQELIVDDSARGKGIGSALIKHVIQYSKDHGFFAIDLVQPPDSDKYHEKRTKFYTENGFEMGGRYRFMELKDCIKIVD</sequence>
<protein>
    <recommendedName>
        <fullName evidence="3">N-acetyltransferase domain-containing protein</fullName>
    </recommendedName>
</protein>
<dbReference type="PANTHER" id="PTHR10545">
    <property type="entry name" value="DIAMINE N-ACETYLTRANSFERASE"/>
    <property type="match status" value="1"/>
</dbReference>
<gene>
    <name evidence="4" type="ORF">M9Y10_027853</name>
</gene>
<keyword evidence="1" id="KW-0808">Transferase</keyword>